<protein>
    <submittedName>
        <fullName evidence="1">DNA-binding protein</fullName>
    </submittedName>
</protein>
<name>F0T6W9_METLA</name>
<dbReference type="STRING" id="877455.Metbo_1247"/>
<reference evidence="1 2" key="2">
    <citation type="journal article" date="2014" name="Int. J. Syst. Evol. Microbiol.">
        <title>Methanobacterium paludis sp. nov. and a novel strain of Methanobacterium lacus isolated from northern peatlands.</title>
        <authorList>
            <person name="Cadillo-Quiroz H."/>
            <person name="Brauer S.L."/>
            <person name="Goodson N."/>
            <person name="Yavitt J.B."/>
            <person name="Zinder S.H."/>
        </authorList>
    </citation>
    <scope>NUCLEOTIDE SEQUENCE [LARGE SCALE GENOMIC DNA]</scope>
    <source>
        <strain evidence="1 2">AL-21</strain>
    </source>
</reference>
<gene>
    <name evidence="1" type="ordered locus">Metbo_1247</name>
</gene>
<dbReference type="GO" id="GO:0003677">
    <property type="term" value="F:DNA binding"/>
    <property type="evidence" value="ECO:0007669"/>
    <property type="project" value="UniProtKB-KW"/>
</dbReference>
<keyword evidence="1" id="KW-0238">DNA-binding</keyword>
<reference evidence="2" key="1">
    <citation type="submission" date="2011-02" db="EMBL/GenBank/DDBJ databases">
        <title>Complete sequence of Methanobacterium sp. AL-21.</title>
        <authorList>
            <consortium name="US DOE Joint Genome Institute"/>
            <person name="Lucas S."/>
            <person name="Copeland A."/>
            <person name="Lapidus A."/>
            <person name="Cheng J.-F."/>
            <person name="Goodwin L."/>
            <person name="Pitluck S."/>
            <person name="Chertkov O."/>
            <person name="Detter J.C."/>
            <person name="Han C."/>
            <person name="Tapia R."/>
            <person name="Land M."/>
            <person name="Hauser L."/>
            <person name="Kyrpides N."/>
            <person name="Ivanova N."/>
            <person name="Mikhailova N."/>
            <person name="Pagani I."/>
            <person name="Cadillo-Quiroz H."/>
            <person name="Imachi H."/>
            <person name="Zinder S."/>
            <person name="Liu W."/>
            <person name="Woyke T."/>
        </authorList>
    </citation>
    <scope>NUCLEOTIDE SEQUENCE [LARGE SCALE GENOMIC DNA]</scope>
    <source>
        <strain evidence="2">AL-21</strain>
    </source>
</reference>
<dbReference type="AlphaFoldDB" id="F0T6W9"/>
<dbReference type="GeneID" id="10277698"/>
<keyword evidence="2" id="KW-1185">Reference proteome</keyword>
<dbReference type="eggNOG" id="arCOG02239">
    <property type="taxonomic scope" value="Archaea"/>
</dbReference>
<dbReference type="KEGG" id="mel:Metbo_1247"/>
<dbReference type="EMBL" id="CP002551">
    <property type="protein sequence ID" value="ADZ09489.1"/>
    <property type="molecule type" value="Genomic_DNA"/>
</dbReference>
<sequence>MENKKYKCKECGFEWQNPKKSYKNCPECQSEDITTIDLTEENQTIIPKPGNMGRGHGNMGGGPPRACKCQKCGYETTKTPGVPCRNQKCPECGTLLCGCD</sequence>
<organism evidence="1 2">
    <name type="scientific">Methanobacterium lacus (strain AL-21)</name>
    <dbReference type="NCBI Taxonomy" id="877455"/>
    <lineage>
        <taxon>Archaea</taxon>
        <taxon>Methanobacteriati</taxon>
        <taxon>Methanobacteriota</taxon>
        <taxon>Methanomada group</taxon>
        <taxon>Methanobacteria</taxon>
        <taxon>Methanobacteriales</taxon>
        <taxon>Methanobacteriaceae</taxon>
        <taxon>Methanobacterium</taxon>
    </lineage>
</organism>
<dbReference type="SUPFAM" id="SSF46785">
    <property type="entry name" value="Winged helix' DNA-binding domain"/>
    <property type="match status" value="1"/>
</dbReference>
<evidence type="ECO:0000313" key="1">
    <source>
        <dbReference type="EMBL" id="ADZ09489.1"/>
    </source>
</evidence>
<dbReference type="InterPro" id="IPR036390">
    <property type="entry name" value="WH_DNA-bd_sf"/>
</dbReference>
<proteinExistence type="predicted"/>
<dbReference type="RefSeq" id="WP_013644840.1">
    <property type="nucleotide sequence ID" value="NC_015216.1"/>
</dbReference>
<dbReference type="Proteomes" id="UP000007490">
    <property type="component" value="Chromosome"/>
</dbReference>
<accession>F0T6W9</accession>
<evidence type="ECO:0000313" key="2">
    <source>
        <dbReference type="Proteomes" id="UP000007490"/>
    </source>
</evidence>
<dbReference type="HOGENOM" id="CLU_2299358_0_0_2"/>
<dbReference type="OrthoDB" id="71392at2157"/>